<dbReference type="Gene3D" id="1.10.3300.10">
    <property type="entry name" value="Jann2411-like domain"/>
    <property type="match status" value="1"/>
</dbReference>
<dbReference type="Pfam" id="PF11706">
    <property type="entry name" value="zf-CGNR"/>
    <property type="match status" value="1"/>
</dbReference>
<dbReference type="RefSeq" id="WP_069991025.1">
    <property type="nucleotide sequence ID" value="NZ_LJGV01000022.1"/>
</dbReference>
<name>A0A1E7K0T6_9ACTN</name>
<dbReference type="PATRIC" id="fig|943816.4.peg.520"/>
<dbReference type="Pfam" id="PF07336">
    <property type="entry name" value="ABATE"/>
    <property type="match status" value="1"/>
</dbReference>
<dbReference type="EMBL" id="LJGV01000022">
    <property type="protein sequence ID" value="OEU97466.1"/>
    <property type="molecule type" value="Genomic_DNA"/>
</dbReference>
<feature type="domain" description="Zinc finger CGNR" evidence="1">
    <location>
        <begin position="136"/>
        <end position="179"/>
    </location>
</feature>
<dbReference type="SUPFAM" id="SSF160904">
    <property type="entry name" value="Jann2411-like"/>
    <property type="match status" value="1"/>
</dbReference>
<dbReference type="PANTHER" id="PTHR35525:SF3">
    <property type="entry name" value="BLL6575 PROTEIN"/>
    <property type="match status" value="1"/>
</dbReference>
<comment type="caution">
    <text evidence="2">The sequence shown here is derived from an EMBL/GenBank/DDBJ whole genome shotgun (WGS) entry which is preliminary data.</text>
</comment>
<accession>A0A1E7K0T6</accession>
<dbReference type="Proteomes" id="UP000175829">
    <property type="component" value="Unassembled WGS sequence"/>
</dbReference>
<evidence type="ECO:0000313" key="2">
    <source>
        <dbReference type="EMBL" id="OEU97466.1"/>
    </source>
</evidence>
<dbReference type="InterPro" id="IPR021005">
    <property type="entry name" value="Znf_CGNR"/>
</dbReference>
<sequence>MGDREAPESLRLVQELVNTLDIESGTDGLASPADLARFADHHGLARYRLGPADLAELREVREALRAACTAHTGTAVPPEAAASLERLLSAAPLALRLDSRGAAVLRPAPGLTGLPALTAQLAARIATAAGEGTWQRLKACEAHDCRWVYYDRSPAGRSRWCSMAVCGSRAKMRTYRARRGQGPPGGS</sequence>
<dbReference type="InterPro" id="IPR023286">
    <property type="entry name" value="ABATE_dom_sf"/>
</dbReference>
<proteinExistence type="predicted"/>
<evidence type="ECO:0000313" key="3">
    <source>
        <dbReference type="Proteomes" id="UP000175829"/>
    </source>
</evidence>
<organism evidence="2 3">
    <name type="scientific">Streptomyces qinglanensis</name>
    <dbReference type="NCBI Taxonomy" id="943816"/>
    <lineage>
        <taxon>Bacteria</taxon>
        <taxon>Bacillati</taxon>
        <taxon>Actinomycetota</taxon>
        <taxon>Actinomycetes</taxon>
        <taxon>Kitasatosporales</taxon>
        <taxon>Streptomycetaceae</taxon>
        <taxon>Streptomyces</taxon>
    </lineage>
</organism>
<dbReference type="AlphaFoldDB" id="A0A1E7K0T6"/>
<reference evidence="2 3" key="1">
    <citation type="journal article" date="2016" name="Front. Microbiol.">
        <title>Comparative Genomics Analysis of Streptomyces Species Reveals Their Adaptation to the Marine Environment and Their Diversity at the Genomic Level.</title>
        <authorList>
            <person name="Tian X."/>
            <person name="Zhang Z."/>
            <person name="Yang T."/>
            <person name="Chen M."/>
            <person name="Li J."/>
            <person name="Chen F."/>
            <person name="Yang J."/>
            <person name="Li W."/>
            <person name="Zhang B."/>
            <person name="Zhang Z."/>
            <person name="Wu J."/>
            <person name="Zhang C."/>
            <person name="Long L."/>
            <person name="Xiao J."/>
        </authorList>
    </citation>
    <scope>NUCLEOTIDE SEQUENCE [LARGE SCALE GENOMIC DNA]</scope>
    <source>
        <strain evidence="2 3">SCSIO M10379</strain>
    </source>
</reference>
<dbReference type="PANTHER" id="PTHR35525">
    <property type="entry name" value="BLL6575 PROTEIN"/>
    <property type="match status" value="1"/>
</dbReference>
<dbReference type="InterPro" id="IPR010852">
    <property type="entry name" value="ABATE"/>
</dbReference>
<evidence type="ECO:0000259" key="1">
    <source>
        <dbReference type="Pfam" id="PF11706"/>
    </source>
</evidence>
<protein>
    <recommendedName>
        <fullName evidence="1">Zinc finger CGNR domain-containing protein</fullName>
    </recommendedName>
</protein>
<gene>
    <name evidence="2" type="ORF">AN217_05835</name>
</gene>